<keyword evidence="2" id="KW-0276">Fatty acid metabolism</keyword>
<name>A0A4Q0XHG7_9FLAO</name>
<protein>
    <submittedName>
        <fullName evidence="5">Long-chain fatty acid--CoA ligase</fullName>
    </submittedName>
</protein>
<dbReference type="Gene3D" id="3.40.50.12780">
    <property type="entry name" value="N-terminal domain of ligase-like"/>
    <property type="match status" value="1"/>
</dbReference>
<gene>
    <name evidence="5" type="ORF">ESZ48_09515</name>
</gene>
<sequence>MSKHLTRLFDLPDYQLRHTPQEKAFNTKIKGQWVALSTQDYCHQIAIISNALIELGVEVDDKIAIVVEKNSVEWHILDMAILQIGAINVPLYATLSSKDYEFILNHSDSKLCFVSNHDLFEKVQAVQKSTQVTSIFSFDNSVSEDNWEKLLALGKNTAHHSEVEARKANISPTQLATIIYTSGTTGVPKGVMITHQELLHTVMLCKDLLNLDEPHLPMLSYLPISHVFERLVMYYYQYMGFQIYFAESLEKLVENLQEVKPAFLPIVPRLLEKIFDKIISKGNELSGLKKALFFWAVRLAESTELDQKRGFQHKIADKLIYSKWRGIFGGELRFLVSGSAPLQERLIKVFTAAGLPIYEGYGMTESSGVISINGYKKGESRLKTVGKVISSLEVKIAEDGEILLKGPNIFKGYYKDEVNTTEAIKDGFFHTGDIGDICKDGFLKITDRKKSIFKTSGGKYIAPAIIENIMKQSPFIEQIMVIGEGYKMPAALIQVNYEFVKDWEEKSDHPIKDVTTDVKLLARIQEDIDLYNESLGNWEKIKKFEITADEWTVEAGHLTPTLKLRRKVIKEKYKALFTKIYSE</sequence>
<dbReference type="OrthoDB" id="9803968at2"/>
<organism evidence="5 6">
    <name type="scientific">Gelidibacter gilvus</name>
    <dbReference type="NCBI Taxonomy" id="59602"/>
    <lineage>
        <taxon>Bacteria</taxon>
        <taxon>Pseudomonadati</taxon>
        <taxon>Bacteroidota</taxon>
        <taxon>Flavobacteriia</taxon>
        <taxon>Flavobacteriales</taxon>
        <taxon>Flavobacteriaceae</taxon>
        <taxon>Gelidibacter</taxon>
    </lineage>
</organism>
<dbReference type="Pfam" id="PF23562">
    <property type="entry name" value="AMP-binding_C_3"/>
    <property type="match status" value="1"/>
</dbReference>
<dbReference type="InterPro" id="IPR000873">
    <property type="entry name" value="AMP-dep_synth/lig_dom"/>
</dbReference>
<dbReference type="PROSITE" id="PS00455">
    <property type="entry name" value="AMP_BINDING"/>
    <property type="match status" value="1"/>
</dbReference>
<dbReference type="Pfam" id="PF00501">
    <property type="entry name" value="AMP-binding"/>
    <property type="match status" value="1"/>
</dbReference>
<dbReference type="RefSeq" id="WP_129017179.1">
    <property type="nucleotide sequence ID" value="NZ_SDDZ01000004.1"/>
</dbReference>
<keyword evidence="6" id="KW-1185">Reference proteome</keyword>
<dbReference type="Proteomes" id="UP000289792">
    <property type="component" value="Unassembled WGS sequence"/>
</dbReference>
<dbReference type="InterPro" id="IPR042099">
    <property type="entry name" value="ANL_N_sf"/>
</dbReference>
<evidence type="ECO:0000256" key="3">
    <source>
        <dbReference type="ARBA" id="ARBA00023098"/>
    </source>
</evidence>
<evidence type="ECO:0000256" key="1">
    <source>
        <dbReference type="ARBA" id="ARBA00022598"/>
    </source>
</evidence>
<dbReference type="PANTHER" id="PTHR43272">
    <property type="entry name" value="LONG-CHAIN-FATTY-ACID--COA LIGASE"/>
    <property type="match status" value="1"/>
</dbReference>
<dbReference type="SUPFAM" id="SSF56801">
    <property type="entry name" value="Acetyl-CoA synthetase-like"/>
    <property type="match status" value="1"/>
</dbReference>
<reference evidence="5 6" key="1">
    <citation type="submission" date="2019-01" db="EMBL/GenBank/DDBJ databases">
        <title>Genome sequence of the Antarctic species Gelidibacter gilvus ACAM 158(T).</title>
        <authorList>
            <person name="Bowman J.P."/>
        </authorList>
    </citation>
    <scope>NUCLEOTIDE SEQUENCE [LARGE SCALE GENOMIC DNA]</scope>
    <source>
        <strain evidence="5 6">IC158</strain>
    </source>
</reference>
<accession>A0A4Q0XHG7</accession>
<proteinExistence type="predicted"/>
<keyword evidence="3" id="KW-0443">Lipid metabolism</keyword>
<evidence type="ECO:0000313" key="5">
    <source>
        <dbReference type="EMBL" id="RXJ50209.1"/>
    </source>
</evidence>
<feature type="domain" description="AMP-dependent synthetase/ligase" evidence="4">
    <location>
        <begin position="15"/>
        <end position="414"/>
    </location>
</feature>
<dbReference type="InterPro" id="IPR020845">
    <property type="entry name" value="AMP-binding_CS"/>
</dbReference>
<evidence type="ECO:0000256" key="2">
    <source>
        <dbReference type="ARBA" id="ARBA00022832"/>
    </source>
</evidence>
<dbReference type="GO" id="GO:0004467">
    <property type="term" value="F:long-chain fatty acid-CoA ligase activity"/>
    <property type="evidence" value="ECO:0007669"/>
    <property type="project" value="TreeGrafter"/>
</dbReference>
<dbReference type="PANTHER" id="PTHR43272:SF32">
    <property type="entry name" value="AMP-DEPENDENT SYNTHETASE_LIGASE DOMAIN-CONTAINING PROTEIN"/>
    <property type="match status" value="1"/>
</dbReference>
<evidence type="ECO:0000259" key="4">
    <source>
        <dbReference type="Pfam" id="PF00501"/>
    </source>
</evidence>
<comment type="caution">
    <text evidence="5">The sequence shown here is derived from an EMBL/GenBank/DDBJ whole genome shotgun (WGS) entry which is preliminary data.</text>
</comment>
<dbReference type="GO" id="GO:0016020">
    <property type="term" value="C:membrane"/>
    <property type="evidence" value="ECO:0007669"/>
    <property type="project" value="TreeGrafter"/>
</dbReference>
<dbReference type="CDD" id="cd05907">
    <property type="entry name" value="VL_LC_FACS_like"/>
    <property type="match status" value="1"/>
</dbReference>
<dbReference type="EMBL" id="SDDZ01000004">
    <property type="protein sequence ID" value="RXJ50209.1"/>
    <property type="molecule type" value="Genomic_DNA"/>
</dbReference>
<keyword evidence="1 5" id="KW-0436">Ligase</keyword>
<dbReference type="AlphaFoldDB" id="A0A4Q0XHG7"/>
<evidence type="ECO:0000313" key="6">
    <source>
        <dbReference type="Proteomes" id="UP000289792"/>
    </source>
</evidence>